<reference evidence="1 2" key="1">
    <citation type="submission" date="2012-03" db="EMBL/GenBank/DDBJ databases">
        <title>The Genome Sequence of Bartonella alsatica IBS 382.</title>
        <authorList>
            <consortium name="The Broad Institute Genome Sequencing Platform"/>
            <consortium name="The Broad Institute Genome Sequencing Center for Infectious Disease"/>
            <person name="Feldgarden M."/>
            <person name="Kirby J."/>
            <person name="Kosoy M."/>
            <person name="Birtles R."/>
            <person name="Probert W.S."/>
            <person name="Chiaraviglio L."/>
            <person name="Young S.K."/>
            <person name="Zeng Q."/>
            <person name="Gargeya S."/>
            <person name="Fitzgerald M."/>
            <person name="Haas B."/>
            <person name="Abouelleil A."/>
            <person name="Alvarado L."/>
            <person name="Arachchi H.M."/>
            <person name="Berlin A."/>
            <person name="Chapman S.B."/>
            <person name="Gearin G."/>
            <person name="Goldberg J."/>
            <person name="Griggs A."/>
            <person name="Gujja S."/>
            <person name="Hansen M."/>
            <person name="Heiman D."/>
            <person name="Howarth C."/>
            <person name="Larimer J."/>
            <person name="Lui A."/>
            <person name="MacDonald P.J.P."/>
            <person name="McCowen C."/>
            <person name="Montmayeur A."/>
            <person name="Murphy C."/>
            <person name="Neiman D."/>
            <person name="Pearson M."/>
            <person name="Priest M."/>
            <person name="Roberts A."/>
            <person name="Saif S."/>
            <person name="Shea T."/>
            <person name="Sisk P."/>
            <person name="Stolte C."/>
            <person name="Sykes S."/>
            <person name="Wortman J."/>
            <person name="Nusbaum C."/>
            <person name="Birren B."/>
        </authorList>
    </citation>
    <scope>NUCLEOTIDE SEQUENCE [LARGE SCALE GENOMIC DNA]</scope>
    <source>
        <strain evidence="1 2">IBS 382</strain>
    </source>
</reference>
<dbReference type="AlphaFoldDB" id="J1IVN7"/>
<sequence length="294" mass="33568">MMISQRIIYSKMVHKMQKIFQFILISTLLTGCDFQDSGANKDVPANKMETKQTEKINLDPYTLNKLTTLLEERSKVNYHNVGKMISLLSKAFLGTPYKANMLQGSENIPEKLIIDFRGLDCFTYLDYVEALRKSTSQTEFINNLIRTRYVDGNVNFLNRKHFFTDWAYKEYKLADDITAQISSDAVNIEKYLNKKADGGNYLPGLPVVKRNITYIPSSFINEEVINRLQSGDLIGIYTNLAGLDVTHVGFFIITDNGPMLRHASSRKENEKVMDSPFMDYVAKTPGIIVLRISQ</sequence>
<dbReference type="Gene3D" id="2.30.260.10">
    <property type="entry name" value="putative xylanase like domain"/>
    <property type="match status" value="1"/>
</dbReference>
<dbReference type="Pfam" id="PF07313">
    <property type="entry name" value="AmiA-like"/>
    <property type="match status" value="1"/>
</dbReference>
<evidence type="ECO:0000313" key="2">
    <source>
        <dbReference type="Proteomes" id="UP000008761"/>
    </source>
</evidence>
<evidence type="ECO:0008006" key="3">
    <source>
        <dbReference type="Google" id="ProtNLM"/>
    </source>
</evidence>
<dbReference type="eggNOG" id="COG2027">
    <property type="taxonomic scope" value="Bacteria"/>
</dbReference>
<dbReference type="HOGENOM" id="CLU_065574_1_0_5"/>
<organism evidence="1 2">
    <name type="scientific">Bartonella alsatica IBS 382</name>
    <dbReference type="NCBI Taxonomy" id="1094551"/>
    <lineage>
        <taxon>Bacteria</taxon>
        <taxon>Pseudomonadati</taxon>
        <taxon>Pseudomonadota</taxon>
        <taxon>Alphaproteobacteria</taxon>
        <taxon>Hyphomicrobiales</taxon>
        <taxon>Bartonellaceae</taxon>
        <taxon>Bartonella</taxon>
    </lineage>
</organism>
<dbReference type="SUPFAM" id="SSF54001">
    <property type="entry name" value="Cysteine proteinases"/>
    <property type="match status" value="1"/>
</dbReference>
<protein>
    <recommendedName>
        <fullName evidence="3">DUF1460 domain-containing protein</fullName>
    </recommendedName>
</protein>
<gene>
    <name evidence="1" type="ORF">MEC_00232</name>
</gene>
<dbReference type="PROSITE" id="PS51257">
    <property type="entry name" value="PROKAR_LIPOPROTEIN"/>
    <property type="match status" value="1"/>
</dbReference>
<comment type="caution">
    <text evidence="1">The sequence shown here is derived from an EMBL/GenBank/DDBJ whole genome shotgun (WGS) entry which is preliminary data.</text>
</comment>
<name>J1IVN7_9HYPH</name>
<proteinExistence type="predicted"/>
<dbReference type="InterPro" id="IPR010846">
    <property type="entry name" value="AmiA-like"/>
</dbReference>
<dbReference type="EMBL" id="AIME01000003">
    <property type="protein sequence ID" value="EJF75677.1"/>
    <property type="molecule type" value="Genomic_DNA"/>
</dbReference>
<dbReference type="PATRIC" id="fig|1094551.3.peg.285"/>
<dbReference type="Gene3D" id="1.10.3670.10">
    <property type="entry name" value="Putative xylanase like domain"/>
    <property type="match status" value="1"/>
</dbReference>
<dbReference type="InterPro" id="IPR038765">
    <property type="entry name" value="Papain-like_cys_pep_sf"/>
</dbReference>
<dbReference type="Proteomes" id="UP000008761">
    <property type="component" value="Unassembled WGS sequence"/>
</dbReference>
<accession>J1IVN7</accession>
<dbReference type="STRING" id="1094551.MEC_00232"/>
<evidence type="ECO:0000313" key="1">
    <source>
        <dbReference type="EMBL" id="EJF75677.1"/>
    </source>
</evidence>